<dbReference type="RefSeq" id="WP_378972149.1">
    <property type="nucleotide sequence ID" value="NZ_JBHTBJ010000019.1"/>
</dbReference>
<organism evidence="1 2">
    <name type="scientific">Paractinoplanes rhizophilus</name>
    <dbReference type="NCBI Taxonomy" id="1416877"/>
    <lineage>
        <taxon>Bacteria</taxon>
        <taxon>Bacillati</taxon>
        <taxon>Actinomycetota</taxon>
        <taxon>Actinomycetes</taxon>
        <taxon>Micromonosporales</taxon>
        <taxon>Micromonosporaceae</taxon>
        <taxon>Paractinoplanes</taxon>
    </lineage>
</organism>
<evidence type="ECO:0000313" key="2">
    <source>
        <dbReference type="Proteomes" id="UP001596548"/>
    </source>
</evidence>
<gene>
    <name evidence="1" type="ORF">ACFQS1_23920</name>
</gene>
<protein>
    <submittedName>
        <fullName evidence="1">DUF5995 family protein</fullName>
    </submittedName>
</protein>
<keyword evidence="2" id="KW-1185">Reference proteome</keyword>
<proteinExistence type="predicted"/>
<reference evidence="2" key="1">
    <citation type="journal article" date="2019" name="Int. J. Syst. Evol. Microbiol.">
        <title>The Global Catalogue of Microorganisms (GCM) 10K type strain sequencing project: providing services to taxonomists for standard genome sequencing and annotation.</title>
        <authorList>
            <consortium name="The Broad Institute Genomics Platform"/>
            <consortium name="The Broad Institute Genome Sequencing Center for Infectious Disease"/>
            <person name="Wu L."/>
            <person name="Ma J."/>
        </authorList>
    </citation>
    <scope>NUCLEOTIDE SEQUENCE [LARGE SCALE GENOMIC DNA]</scope>
    <source>
        <strain evidence="2">XZYJT-10</strain>
    </source>
</reference>
<evidence type="ECO:0000313" key="1">
    <source>
        <dbReference type="EMBL" id="MFC7277050.1"/>
    </source>
</evidence>
<sequence>MTTTFDRERVRGSAETLKEKRLEISELEIPPGRGWDPMRDRMAEVLSTHPGGIGEVITKLDALQVIMDQLPPSPAKNRVSAFNSLYNRITRRVDGALVTGVNQPEFLELLDVEFAKRYFAALSLWNDDNEDTPDVWEVLFKRGHDLRMSRLTAAMLGVNAHINHDLALALIGTWNETGAPVGDEIHPDYLLVNQIFYEEIPPLRRGFSTRWQMEIDEFVGPLDDWSQRMLVTVTRAHAWDQGCRLWDLRNDAEDFEEARRAMDRAASLVAEFAIVGDRLVTRAGWGITGTWHALRRVFGRRKRPTINV</sequence>
<comment type="caution">
    <text evidence="1">The sequence shown here is derived from an EMBL/GenBank/DDBJ whole genome shotgun (WGS) entry which is preliminary data.</text>
</comment>
<dbReference type="Pfam" id="PF19458">
    <property type="entry name" value="DUF5995"/>
    <property type="match status" value="1"/>
</dbReference>
<accession>A0ABW2HX13</accession>
<dbReference type="InterPro" id="IPR046037">
    <property type="entry name" value="DUF5995"/>
</dbReference>
<dbReference type="EMBL" id="JBHTBJ010000019">
    <property type="protein sequence ID" value="MFC7277050.1"/>
    <property type="molecule type" value="Genomic_DNA"/>
</dbReference>
<dbReference type="Proteomes" id="UP001596548">
    <property type="component" value="Unassembled WGS sequence"/>
</dbReference>
<name>A0ABW2HX13_9ACTN</name>